<dbReference type="InterPro" id="IPR050386">
    <property type="entry name" value="Glycosyl_hydrolase_5"/>
</dbReference>
<dbReference type="STRING" id="1423351.A0A074T0W0"/>
<organism evidence="8 9">
    <name type="scientific">Rhizoctonia solani 123E</name>
    <dbReference type="NCBI Taxonomy" id="1423351"/>
    <lineage>
        <taxon>Eukaryota</taxon>
        <taxon>Fungi</taxon>
        <taxon>Dikarya</taxon>
        <taxon>Basidiomycota</taxon>
        <taxon>Agaricomycotina</taxon>
        <taxon>Agaricomycetes</taxon>
        <taxon>Cantharellales</taxon>
        <taxon>Ceratobasidiaceae</taxon>
        <taxon>Rhizoctonia</taxon>
    </lineage>
</organism>
<evidence type="ECO:0000256" key="1">
    <source>
        <dbReference type="ARBA" id="ARBA00005641"/>
    </source>
</evidence>
<dbReference type="GO" id="GO:0005576">
    <property type="term" value="C:extracellular region"/>
    <property type="evidence" value="ECO:0007669"/>
    <property type="project" value="TreeGrafter"/>
</dbReference>
<dbReference type="HOGENOM" id="CLU_004624_0_2_1"/>
<dbReference type="InterPro" id="IPR017853">
    <property type="entry name" value="GH"/>
</dbReference>
<name>A0A074T0W0_9AGAM</name>
<keyword evidence="6" id="KW-0732">Signal</keyword>
<evidence type="ECO:0000256" key="6">
    <source>
        <dbReference type="SAM" id="SignalP"/>
    </source>
</evidence>
<reference evidence="8 9" key="1">
    <citation type="submission" date="2013-12" db="EMBL/GenBank/DDBJ databases">
        <authorList>
            <person name="Cubeta M."/>
            <person name="Pakala S."/>
            <person name="Fedorova N."/>
            <person name="Thomas E."/>
            <person name="Dean R."/>
            <person name="Jabaji S."/>
            <person name="Neate S."/>
            <person name="Toda T."/>
            <person name="Tavantzis S."/>
            <person name="Vilgalys R."/>
            <person name="Bharathan N."/>
            <person name="Pakala S."/>
            <person name="Losada L.S."/>
            <person name="Zafar N."/>
            <person name="Nierman W."/>
        </authorList>
    </citation>
    <scope>NUCLEOTIDE SEQUENCE [LARGE SCALE GENOMIC DNA]</scope>
    <source>
        <strain evidence="8 9">123E</strain>
    </source>
</reference>
<dbReference type="GO" id="GO:0009251">
    <property type="term" value="P:glucan catabolic process"/>
    <property type="evidence" value="ECO:0007669"/>
    <property type="project" value="TreeGrafter"/>
</dbReference>
<keyword evidence="9" id="KW-1185">Reference proteome</keyword>
<dbReference type="GO" id="GO:0008422">
    <property type="term" value="F:beta-glucosidase activity"/>
    <property type="evidence" value="ECO:0007669"/>
    <property type="project" value="TreeGrafter"/>
</dbReference>
<keyword evidence="2 4" id="KW-0378">Hydrolase</keyword>
<evidence type="ECO:0000313" key="8">
    <source>
        <dbReference type="EMBL" id="KEP55662.1"/>
    </source>
</evidence>
<feature type="domain" description="Glycoside hydrolase family 5" evidence="7">
    <location>
        <begin position="125"/>
        <end position="363"/>
    </location>
</feature>
<dbReference type="GO" id="GO:0009986">
    <property type="term" value="C:cell surface"/>
    <property type="evidence" value="ECO:0007669"/>
    <property type="project" value="TreeGrafter"/>
</dbReference>
<gene>
    <name evidence="8" type="ORF">V565_002760</name>
</gene>
<evidence type="ECO:0000259" key="7">
    <source>
        <dbReference type="Pfam" id="PF00150"/>
    </source>
</evidence>
<dbReference type="Gene3D" id="3.20.20.80">
    <property type="entry name" value="Glycosidases"/>
    <property type="match status" value="1"/>
</dbReference>
<feature type="region of interest" description="Disordered" evidence="5">
    <location>
        <begin position="38"/>
        <end position="61"/>
    </location>
</feature>
<dbReference type="OrthoDB" id="62120at2759"/>
<dbReference type="Pfam" id="PF00150">
    <property type="entry name" value="Cellulase"/>
    <property type="match status" value="1"/>
</dbReference>
<dbReference type="Proteomes" id="UP000027456">
    <property type="component" value="Unassembled WGS sequence"/>
</dbReference>
<evidence type="ECO:0000313" key="9">
    <source>
        <dbReference type="Proteomes" id="UP000027456"/>
    </source>
</evidence>
<dbReference type="SUPFAM" id="SSF51445">
    <property type="entry name" value="(Trans)glycosidases"/>
    <property type="match status" value="1"/>
</dbReference>
<accession>A0A074T0W0</accession>
<dbReference type="AlphaFoldDB" id="A0A074T0W0"/>
<comment type="similarity">
    <text evidence="1 4">Belongs to the glycosyl hydrolase 5 (cellulase A) family.</text>
</comment>
<dbReference type="EMBL" id="AZST01000003">
    <property type="protein sequence ID" value="KEP55662.1"/>
    <property type="molecule type" value="Genomic_DNA"/>
</dbReference>
<comment type="caution">
    <text evidence="8">The sequence shown here is derived from an EMBL/GenBank/DDBJ whole genome shotgun (WGS) entry which is preliminary data.</text>
</comment>
<feature type="compositionally biased region" description="Low complexity" evidence="5">
    <location>
        <begin position="43"/>
        <end position="61"/>
    </location>
</feature>
<sequence length="464" mass="52989">MKFYSLLSVVCLLVSAVDAKPKQCRVVNKRRVEAVGQNPFPLPTSTSPLDPSGFPTATTTSTRTFPTATAFDYSKDKIRGVNLGGWLLLEPWITPSLFENTGNENIVDEYTFNTLQDTSTVQRVLRQHWETWIVQDDFRQIAEAGLNHVRLPFGYWSVPRPGNDPTPYNPDAWPYVMKALDWARKYNLFVILDVHGAPGSQNGYDNSGQRMGMPQWHTDPANVNRTLDVVAWLAQTFGGPEYANVVTMIQLMNEPAGFYPELLSVLRDYYQRSYWVIRPTSDHLLIALHDGFQPISTWSTQTDVPNPANTIMDTHIYQIFNDPQVIMSWDDKLKATCDYGRTLAEYTARPDGFRTYVGEWTTSFTDCAKWLNGRGVGARLDGTRAGSTFVRTCEDITGTMDKFSDDYKTWLRRFWDAQTMAFERGNGWVYWTWKAEMADEWSYSKGLEGGWIPRDPTNHIYNAC</sequence>
<dbReference type="PANTHER" id="PTHR31297">
    <property type="entry name" value="GLUCAN ENDO-1,6-BETA-GLUCOSIDASE B"/>
    <property type="match status" value="1"/>
</dbReference>
<proteinExistence type="inferred from homology"/>
<keyword evidence="3 4" id="KW-0326">Glycosidase</keyword>
<evidence type="ECO:0000256" key="4">
    <source>
        <dbReference type="RuleBase" id="RU361153"/>
    </source>
</evidence>
<evidence type="ECO:0000256" key="3">
    <source>
        <dbReference type="ARBA" id="ARBA00023295"/>
    </source>
</evidence>
<evidence type="ECO:0000256" key="5">
    <source>
        <dbReference type="SAM" id="MobiDB-lite"/>
    </source>
</evidence>
<dbReference type="InterPro" id="IPR001547">
    <property type="entry name" value="Glyco_hydro_5"/>
</dbReference>
<feature type="signal peptide" evidence="6">
    <location>
        <begin position="1"/>
        <end position="19"/>
    </location>
</feature>
<dbReference type="PANTHER" id="PTHR31297:SF42">
    <property type="entry name" value="GLYCOSIDE HYDROLASE FAMILY 5 DOMAIN-CONTAINING PROTEIN"/>
    <property type="match status" value="1"/>
</dbReference>
<evidence type="ECO:0000256" key="2">
    <source>
        <dbReference type="ARBA" id="ARBA00022801"/>
    </source>
</evidence>
<feature type="chain" id="PRO_5001701003" evidence="6">
    <location>
        <begin position="20"/>
        <end position="464"/>
    </location>
</feature>
<protein>
    <submittedName>
        <fullName evidence="8">Exo-beta-1,3-glucanase</fullName>
    </submittedName>
</protein>